<dbReference type="PANTHER" id="PTHR11203:SF37">
    <property type="entry name" value="INTEGRATOR COMPLEX SUBUNIT 11"/>
    <property type="match status" value="1"/>
</dbReference>
<evidence type="ECO:0000259" key="2">
    <source>
        <dbReference type="SMART" id="SM00849"/>
    </source>
</evidence>
<dbReference type="Gene3D" id="3.60.15.10">
    <property type="entry name" value="Ribonuclease Z/Hydroxyacylglutathione hydrolase-like"/>
    <property type="match status" value="1"/>
</dbReference>
<feature type="domain" description="Beta-Casp" evidence="3">
    <location>
        <begin position="254"/>
        <end position="382"/>
    </location>
</feature>
<sequence length="466" mass="51715">MATIHFHGAAQQVTGSCHLLESSAIGTVLLDCGIEQGGSENEFYDKQFAFNPQSIDAVILSHAHLDHSGMLTKLVRQGFHGHIYCTHATKALLAVLLKDAVSIYLHDLERENIRRARAGDSPLPAVIDKPDVDKVLSLCQSYDYLERISIGKAGVLTFRDAGHILGSAIVELALTERGERKVLVFSGDLGNPDTVLMKPPVPLYHADLLLMEGTYGDRDHRDYGKTCDQFAAILERAKQQGGTVLIPSFAVGRTQELLFHLGCLYHEGKLNGWQVFLDSPMAIAVTEIYDRWASLLDKQAMHHLAKYRYESLEAFLPNLHLTPDAEQSMALNRIQGGAIIIAGSGMCTGGRIRQHFKHRLWRTDTTVIFVGFQARNSLGRLLVDGVKRIKLFGEQIAVKANIETLGGFSAHAGQTQLIEWQQHFKNNPRTVLVHGEAKALEALAEKLWQDHQVKVHIPQLGEQMSF</sequence>
<evidence type="ECO:0000259" key="3">
    <source>
        <dbReference type="SMART" id="SM01027"/>
    </source>
</evidence>
<evidence type="ECO:0000313" key="5">
    <source>
        <dbReference type="Proteomes" id="UP001595453"/>
    </source>
</evidence>
<dbReference type="Pfam" id="PF07521">
    <property type="entry name" value="RMMBL"/>
    <property type="match status" value="1"/>
</dbReference>
<gene>
    <name evidence="4" type="ORF">ACFOEE_04115</name>
</gene>
<feature type="domain" description="Metallo-beta-lactamase" evidence="2">
    <location>
        <begin position="14"/>
        <end position="233"/>
    </location>
</feature>
<evidence type="ECO:0000256" key="1">
    <source>
        <dbReference type="ARBA" id="ARBA00022801"/>
    </source>
</evidence>
<dbReference type="InterPro" id="IPR036866">
    <property type="entry name" value="RibonucZ/Hydroxyglut_hydro"/>
</dbReference>
<keyword evidence="5" id="KW-1185">Reference proteome</keyword>
<comment type="caution">
    <text evidence="4">The sequence shown here is derived from an EMBL/GenBank/DDBJ whole genome shotgun (WGS) entry which is preliminary data.</text>
</comment>
<dbReference type="Gene3D" id="3.40.50.10890">
    <property type="match status" value="1"/>
</dbReference>
<dbReference type="Pfam" id="PF10996">
    <property type="entry name" value="Beta-Casp"/>
    <property type="match status" value="1"/>
</dbReference>
<dbReference type="EMBL" id="JBHRSD010000010">
    <property type="protein sequence ID" value="MFC3031702.1"/>
    <property type="molecule type" value="Genomic_DNA"/>
</dbReference>
<proteinExistence type="predicted"/>
<keyword evidence="1" id="KW-0378">Hydrolase</keyword>
<dbReference type="RefSeq" id="WP_377121208.1">
    <property type="nucleotide sequence ID" value="NZ_JBHRSD010000010.1"/>
</dbReference>
<protein>
    <submittedName>
        <fullName evidence="4">MBL fold metallo-hydrolase RNA specificity domain-containing protein</fullName>
    </submittedName>
</protein>
<dbReference type="SMART" id="SM00849">
    <property type="entry name" value="Lactamase_B"/>
    <property type="match status" value="1"/>
</dbReference>
<dbReference type="SMART" id="SM01027">
    <property type="entry name" value="Beta-Casp"/>
    <property type="match status" value="1"/>
</dbReference>
<dbReference type="Pfam" id="PF00753">
    <property type="entry name" value="Lactamase_B"/>
    <property type="match status" value="1"/>
</dbReference>
<name>A0ABV7CGI3_9GAMM</name>
<dbReference type="Proteomes" id="UP001595453">
    <property type="component" value="Unassembled WGS sequence"/>
</dbReference>
<dbReference type="PANTHER" id="PTHR11203">
    <property type="entry name" value="CLEAVAGE AND POLYADENYLATION SPECIFICITY FACTOR FAMILY MEMBER"/>
    <property type="match status" value="1"/>
</dbReference>
<dbReference type="InterPro" id="IPR050698">
    <property type="entry name" value="MBL"/>
</dbReference>
<evidence type="ECO:0000313" key="4">
    <source>
        <dbReference type="EMBL" id="MFC3031702.1"/>
    </source>
</evidence>
<organism evidence="4 5">
    <name type="scientific">Pseudoalteromonas fenneropenaei</name>
    <dbReference type="NCBI Taxonomy" id="1737459"/>
    <lineage>
        <taxon>Bacteria</taxon>
        <taxon>Pseudomonadati</taxon>
        <taxon>Pseudomonadota</taxon>
        <taxon>Gammaproteobacteria</taxon>
        <taxon>Alteromonadales</taxon>
        <taxon>Pseudoalteromonadaceae</taxon>
        <taxon>Pseudoalteromonas</taxon>
    </lineage>
</organism>
<dbReference type="InterPro" id="IPR011108">
    <property type="entry name" value="RMMBL"/>
</dbReference>
<reference evidence="5" key="1">
    <citation type="journal article" date="2019" name="Int. J. Syst. Evol. Microbiol.">
        <title>The Global Catalogue of Microorganisms (GCM) 10K type strain sequencing project: providing services to taxonomists for standard genome sequencing and annotation.</title>
        <authorList>
            <consortium name="The Broad Institute Genomics Platform"/>
            <consortium name="The Broad Institute Genome Sequencing Center for Infectious Disease"/>
            <person name="Wu L."/>
            <person name="Ma J."/>
        </authorList>
    </citation>
    <scope>NUCLEOTIDE SEQUENCE [LARGE SCALE GENOMIC DNA]</scope>
    <source>
        <strain evidence="5">KCTC 42730</strain>
    </source>
</reference>
<dbReference type="InterPro" id="IPR022712">
    <property type="entry name" value="Beta_Casp"/>
</dbReference>
<dbReference type="InterPro" id="IPR001279">
    <property type="entry name" value="Metallo-B-lactamas"/>
</dbReference>
<dbReference type="CDD" id="cd16295">
    <property type="entry name" value="TTHA0252-CPSF-like_MBL-fold"/>
    <property type="match status" value="1"/>
</dbReference>
<dbReference type="SUPFAM" id="SSF56281">
    <property type="entry name" value="Metallo-hydrolase/oxidoreductase"/>
    <property type="match status" value="1"/>
</dbReference>
<accession>A0ABV7CGI3</accession>